<evidence type="ECO:0000256" key="12">
    <source>
        <dbReference type="ARBA" id="ARBA00022840"/>
    </source>
</evidence>
<dbReference type="InterPro" id="IPR008271">
    <property type="entry name" value="Ser/Thr_kinase_AS"/>
</dbReference>
<comment type="catalytic activity">
    <reaction evidence="17">
        <text>L-seryl-[protein] + ATP = O-phospho-L-seryl-[protein] + ADP + H(+)</text>
        <dbReference type="Rhea" id="RHEA:17989"/>
        <dbReference type="Rhea" id="RHEA-COMP:9863"/>
        <dbReference type="Rhea" id="RHEA-COMP:11604"/>
        <dbReference type="ChEBI" id="CHEBI:15378"/>
        <dbReference type="ChEBI" id="CHEBI:29999"/>
        <dbReference type="ChEBI" id="CHEBI:30616"/>
        <dbReference type="ChEBI" id="CHEBI:83421"/>
        <dbReference type="ChEBI" id="CHEBI:456216"/>
        <dbReference type="EC" id="2.7.11.12"/>
    </reaction>
</comment>
<keyword evidence="8" id="KW-0808">Transferase</keyword>
<dbReference type="GO" id="GO:0005952">
    <property type="term" value="C:cAMP-dependent protein kinase complex"/>
    <property type="evidence" value="ECO:0007669"/>
    <property type="project" value="TreeGrafter"/>
</dbReference>
<dbReference type="InterPro" id="IPR014710">
    <property type="entry name" value="RmlC-like_jellyroll"/>
</dbReference>
<dbReference type="Gene3D" id="2.60.120.10">
    <property type="entry name" value="Jelly Rolls"/>
    <property type="match status" value="2"/>
</dbReference>
<dbReference type="SMART" id="SM00220">
    <property type="entry name" value="S_TKc"/>
    <property type="match status" value="1"/>
</dbReference>
<evidence type="ECO:0000256" key="17">
    <source>
        <dbReference type="ARBA" id="ARBA00047462"/>
    </source>
</evidence>
<evidence type="ECO:0000259" key="22">
    <source>
        <dbReference type="PROSITE" id="PS51285"/>
    </source>
</evidence>
<dbReference type="SUPFAM" id="SSF51206">
    <property type="entry name" value="cAMP-binding domain-like"/>
    <property type="match status" value="2"/>
</dbReference>
<dbReference type="Gene3D" id="3.30.200.20">
    <property type="entry name" value="Phosphorylase Kinase, domain 1"/>
    <property type="match status" value="1"/>
</dbReference>
<comment type="similarity">
    <text evidence="2">Belongs to the protein kinase superfamily. AGC Ser/Thr protein kinase family. cGMP subfamily.</text>
</comment>
<dbReference type="InterPro" id="IPR004182">
    <property type="entry name" value="GRAM"/>
</dbReference>
<dbReference type="PROSITE" id="PS51285">
    <property type="entry name" value="AGC_KINASE_CTER"/>
    <property type="match status" value="1"/>
</dbReference>
<keyword evidence="7" id="KW-0597">Phosphoprotein</keyword>
<evidence type="ECO:0000313" key="23">
    <source>
        <dbReference type="EMBL" id="CAD8553364.1"/>
    </source>
</evidence>
<dbReference type="GO" id="GO:0005524">
    <property type="term" value="F:ATP binding"/>
    <property type="evidence" value="ECO:0007669"/>
    <property type="project" value="UniProtKB-KW"/>
</dbReference>
<dbReference type="InterPro" id="IPR000595">
    <property type="entry name" value="cNMP-bd_dom"/>
</dbReference>
<dbReference type="GO" id="GO:0004691">
    <property type="term" value="F:cAMP-dependent protein kinase activity"/>
    <property type="evidence" value="ECO:0007669"/>
    <property type="project" value="TreeGrafter"/>
</dbReference>
<dbReference type="Gene3D" id="1.10.167.10">
    <property type="entry name" value="Regulator of G-protein Signalling 4, domain 2"/>
    <property type="match status" value="1"/>
</dbReference>
<dbReference type="AlphaFoldDB" id="A0A7S0P5Q3"/>
<dbReference type="Pfam" id="PF00069">
    <property type="entry name" value="Pkinase"/>
    <property type="match status" value="1"/>
</dbReference>
<dbReference type="EC" id="2.7.11.12" evidence="3"/>
<reference evidence="23" key="1">
    <citation type="submission" date="2021-01" db="EMBL/GenBank/DDBJ databases">
        <authorList>
            <person name="Corre E."/>
            <person name="Pelletier E."/>
            <person name="Niang G."/>
            <person name="Scheremetjew M."/>
            <person name="Finn R."/>
            <person name="Kale V."/>
            <person name="Holt S."/>
            <person name="Cochrane G."/>
            <person name="Meng A."/>
            <person name="Brown T."/>
            <person name="Cohen L."/>
        </authorList>
    </citation>
    <scope>NUCLEOTIDE SEQUENCE</scope>
    <source>
        <strain evidence="23">RCC1130</strain>
    </source>
</reference>
<evidence type="ECO:0000256" key="4">
    <source>
        <dbReference type="ARBA" id="ARBA00022490"/>
    </source>
</evidence>
<keyword evidence="13" id="KW-0460">Magnesium</keyword>
<name>A0A7S0P5Q3_9EUKA</name>
<feature type="region of interest" description="Disordered" evidence="18">
    <location>
        <begin position="1020"/>
        <end position="1044"/>
    </location>
</feature>
<dbReference type="PANTHER" id="PTHR24353">
    <property type="entry name" value="CYCLIC NUCLEOTIDE-DEPENDENT PROTEIN KINASE"/>
    <property type="match status" value="1"/>
</dbReference>
<dbReference type="SMART" id="SM00133">
    <property type="entry name" value="S_TK_X"/>
    <property type="match status" value="1"/>
</dbReference>
<evidence type="ECO:0000256" key="8">
    <source>
        <dbReference type="ARBA" id="ARBA00022679"/>
    </source>
</evidence>
<feature type="domain" description="AGC-kinase C-terminal" evidence="22">
    <location>
        <begin position="940"/>
        <end position="1011"/>
    </location>
</feature>
<evidence type="ECO:0000259" key="21">
    <source>
        <dbReference type="PROSITE" id="PS50132"/>
    </source>
</evidence>
<accession>A0A7S0P5Q3</accession>
<dbReference type="Pfam" id="PF00027">
    <property type="entry name" value="cNMP_binding"/>
    <property type="match status" value="2"/>
</dbReference>
<evidence type="ECO:0000256" key="11">
    <source>
        <dbReference type="ARBA" id="ARBA00022777"/>
    </source>
</evidence>
<keyword evidence="9" id="KW-0479">Metal-binding</keyword>
<keyword evidence="4" id="KW-0963">Cytoplasm</keyword>
<evidence type="ECO:0000256" key="2">
    <source>
        <dbReference type="ARBA" id="ARBA00006352"/>
    </source>
</evidence>
<evidence type="ECO:0000256" key="14">
    <source>
        <dbReference type="ARBA" id="ARBA00022992"/>
    </source>
</evidence>
<evidence type="ECO:0000259" key="20">
    <source>
        <dbReference type="PROSITE" id="PS50042"/>
    </source>
</evidence>
<dbReference type="InterPro" id="IPR016137">
    <property type="entry name" value="RGS"/>
</dbReference>
<feature type="domain" description="RGS" evidence="21">
    <location>
        <begin position="529"/>
        <end position="669"/>
    </location>
</feature>
<evidence type="ECO:0000256" key="9">
    <source>
        <dbReference type="ARBA" id="ARBA00022723"/>
    </source>
</evidence>
<dbReference type="PROSITE" id="PS00888">
    <property type="entry name" value="CNMP_BINDING_1"/>
    <property type="match status" value="1"/>
</dbReference>
<dbReference type="Gene3D" id="1.10.510.10">
    <property type="entry name" value="Transferase(Phosphotransferase) domain 1"/>
    <property type="match status" value="1"/>
</dbReference>
<evidence type="ECO:0000256" key="7">
    <source>
        <dbReference type="ARBA" id="ARBA00022553"/>
    </source>
</evidence>
<dbReference type="PANTHER" id="PTHR24353:SF37">
    <property type="entry name" value="CAMP-DEPENDENT PROTEIN KINASE CATALYTIC SUBUNIT PRKX"/>
    <property type="match status" value="1"/>
</dbReference>
<evidence type="ECO:0000259" key="19">
    <source>
        <dbReference type="PROSITE" id="PS50011"/>
    </source>
</evidence>
<comment type="catalytic activity">
    <reaction evidence="16">
        <text>L-threonyl-[protein] + ATP = O-phospho-L-threonyl-[protein] + ADP + H(+)</text>
        <dbReference type="Rhea" id="RHEA:46608"/>
        <dbReference type="Rhea" id="RHEA-COMP:11060"/>
        <dbReference type="Rhea" id="RHEA-COMP:11605"/>
        <dbReference type="ChEBI" id="CHEBI:15378"/>
        <dbReference type="ChEBI" id="CHEBI:30013"/>
        <dbReference type="ChEBI" id="CHEBI:30616"/>
        <dbReference type="ChEBI" id="CHEBI:61977"/>
        <dbReference type="ChEBI" id="CHEBI:456216"/>
        <dbReference type="EC" id="2.7.11.12"/>
    </reaction>
</comment>
<evidence type="ECO:0000256" key="6">
    <source>
        <dbReference type="ARBA" id="ARBA00022535"/>
    </source>
</evidence>
<dbReference type="Gene3D" id="2.30.29.30">
    <property type="entry name" value="Pleckstrin-homology domain (PH domain)/Phosphotyrosine-binding domain (PTB)"/>
    <property type="match status" value="1"/>
</dbReference>
<evidence type="ECO:0000256" key="15">
    <source>
        <dbReference type="ARBA" id="ARBA00024113"/>
    </source>
</evidence>
<evidence type="ECO:0000256" key="5">
    <source>
        <dbReference type="ARBA" id="ARBA00022527"/>
    </source>
</evidence>
<feature type="domain" description="Cyclic nucleotide-binding" evidence="20">
    <location>
        <begin position="379"/>
        <end position="483"/>
    </location>
</feature>
<keyword evidence="12" id="KW-0067">ATP-binding</keyword>
<feature type="region of interest" description="Disordered" evidence="18">
    <location>
        <begin position="1"/>
        <end position="69"/>
    </location>
</feature>
<dbReference type="SUPFAM" id="SSF48097">
    <property type="entry name" value="Regulator of G-protein signaling, RGS"/>
    <property type="match status" value="1"/>
</dbReference>
<evidence type="ECO:0000256" key="18">
    <source>
        <dbReference type="SAM" id="MobiDB-lite"/>
    </source>
</evidence>
<dbReference type="Pfam" id="PF02893">
    <property type="entry name" value="GRAM"/>
    <property type="match status" value="1"/>
</dbReference>
<keyword evidence="10" id="KW-0547">Nucleotide-binding</keyword>
<dbReference type="CDD" id="cd00038">
    <property type="entry name" value="CAP_ED"/>
    <property type="match status" value="2"/>
</dbReference>
<organism evidence="23">
    <name type="scientific">Calcidiscus leptoporus</name>
    <dbReference type="NCBI Taxonomy" id="127549"/>
    <lineage>
        <taxon>Eukaryota</taxon>
        <taxon>Haptista</taxon>
        <taxon>Haptophyta</taxon>
        <taxon>Prymnesiophyceae</taxon>
        <taxon>Coccolithales</taxon>
        <taxon>Calcidiscaceae</taxon>
        <taxon>Calcidiscus</taxon>
    </lineage>
</organism>
<dbReference type="InterPro" id="IPR044926">
    <property type="entry name" value="RGS_subdomain_2"/>
</dbReference>
<dbReference type="PROSITE" id="PS00108">
    <property type="entry name" value="PROTEIN_KINASE_ST"/>
    <property type="match status" value="1"/>
</dbReference>
<dbReference type="GO" id="GO:0046872">
    <property type="term" value="F:metal ion binding"/>
    <property type="evidence" value="ECO:0007669"/>
    <property type="project" value="UniProtKB-KW"/>
</dbReference>
<dbReference type="InterPro" id="IPR000961">
    <property type="entry name" value="AGC-kinase_C"/>
</dbReference>
<evidence type="ECO:0000256" key="16">
    <source>
        <dbReference type="ARBA" id="ARBA00047298"/>
    </source>
</evidence>
<evidence type="ECO:0000256" key="3">
    <source>
        <dbReference type="ARBA" id="ARBA00012428"/>
    </source>
</evidence>
<feature type="domain" description="Cyclic nucleotide-binding" evidence="20">
    <location>
        <begin position="83"/>
        <end position="168"/>
    </location>
</feature>
<evidence type="ECO:0000256" key="10">
    <source>
        <dbReference type="ARBA" id="ARBA00022741"/>
    </source>
</evidence>
<evidence type="ECO:0000256" key="1">
    <source>
        <dbReference type="ARBA" id="ARBA00001946"/>
    </source>
</evidence>
<keyword evidence="6" id="KW-0140">cGMP</keyword>
<dbReference type="PROSITE" id="PS50042">
    <property type="entry name" value="CNMP_BINDING_3"/>
    <property type="match status" value="2"/>
</dbReference>
<dbReference type="GO" id="GO:0030553">
    <property type="term" value="F:cGMP binding"/>
    <property type="evidence" value="ECO:0007669"/>
    <property type="project" value="UniProtKB-KW"/>
</dbReference>
<proteinExistence type="inferred from homology"/>
<dbReference type="InterPro" id="IPR000719">
    <property type="entry name" value="Prot_kinase_dom"/>
</dbReference>
<dbReference type="GO" id="GO:0004692">
    <property type="term" value="F:cGMP-dependent protein kinase activity"/>
    <property type="evidence" value="ECO:0007669"/>
    <property type="project" value="UniProtKB-EC"/>
</dbReference>
<keyword evidence="11" id="KW-0418">Kinase</keyword>
<dbReference type="InterPro" id="IPR011009">
    <property type="entry name" value="Kinase-like_dom_sf"/>
</dbReference>
<dbReference type="Pfam" id="PF00615">
    <property type="entry name" value="RGS"/>
    <property type="match status" value="1"/>
</dbReference>
<protein>
    <recommendedName>
        <fullName evidence="15">cGMP-dependent protein kinase</fullName>
        <ecNumber evidence="3">2.7.11.12</ecNumber>
    </recommendedName>
</protein>
<feature type="domain" description="Protein kinase" evidence="19">
    <location>
        <begin position="684"/>
        <end position="939"/>
    </location>
</feature>
<dbReference type="SUPFAM" id="SSF56112">
    <property type="entry name" value="Protein kinase-like (PK-like)"/>
    <property type="match status" value="1"/>
</dbReference>
<dbReference type="InterPro" id="IPR018490">
    <property type="entry name" value="cNMP-bd_dom_sf"/>
</dbReference>
<dbReference type="Pfam" id="PF00433">
    <property type="entry name" value="Pkinase_C"/>
    <property type="match status" value="1"/>
</dbReference>
<dbReference type="InterPro" id="IPR036305">
    <property type="entry name" value="RGS_sf"/>
</dbReference>
<dbReference type="PROSITE" id="PS50011">
    <property type="entry name" value="PROTEIN_KINASE_DOM"/>
    <property type="match status" value="1"/>
</dbReference>
<dbReference type="SMART" id="SM00100">
    <property type="entry name" value="cNMP"/>
    <property type="match status" value="2"/>
</dbReference>
<gene>
    <name evidence="23" type="ORF">CLEP1334_LOCUS28655</name>
</gene>
<dbReference type="InterPro" id="IPR017892">
    <property type="entry name" value="Pkinase_C"/>
</dbReference>
<keyword evidence="14" id="KW-0142">cGMP-binding</keyword>
<dbReference type="EMBL" id="HBER01057420">
    <property type="protein sequence ID" value="CAD8553364.1"/>
    <property type="molecule type" value="Transcribed_RNA"/>
</dbReference>
<dbReference type="InterPro" id="IPR018488">
    <property type="entry name" value="cNMP-bd_CS"/>
</dbReference>
<dbReference type="InterPro" id="IPR011993">
    <property type="entry name" value="PH-like_dom_sf"/>
</dbReference>
<sequence length="1044" mass="115340">MGQQGSKNSSGDKKNAAKKSGKNKMGACTGKQIDGAEGGPSPKPEQPKQPAAKASAPEPPAKSANDKKSEQFVESIFSETGTEKTLNAGDKLIEQGEEAQKMYFIKDGFVDLVLRGDDGVDMELARRGPGQVLGELSMLLGQTTSSAAVAVGRVVVIEVEQEKLLAMLEEQTLKAGQLFKVVATYTSERISELSSKMRNNVVQSQAAPAQKGTGIANVDIAKQRQVFGIDASQKLIGVYSCSVRREQNAVKEANAHFGDMYIFESQLCFDLKMFAFHKQMVLDIVEIVAFLKSAEEANVVEVQSKGQSVELTIADGFDEAISVMEACRLRAKAAAIAMEQSVGNAGDKATAVASDTLDEFHHMVEPIVGAQGNKSKKKIDLNLKEEDWMSFLGVATQRKYKKGEYVLQEGQATATLFQVVRGTLRVELQLQGQAQAVVVGYRQAGEMLGETSLLKEGRATASVCADADTTVLCIEGRSLEQLFSTKPGLPSRFFCFLASYQANRLYKLTQSFADAKKPNVTIPLSLRLSIEEVMGNPAYCGIIRKYLKKTAEEASGADHSKWVASLHAFDFYVYAQDYKDLPEQQMLVSEASMLATKYISGRSSMCLLSFVKPEFVDSISKSVESLKAGSIPTHEARKIFKPAQDAVLVHLGETCFEAFLGSSHYRYILELKAKESIIPSLDDFKVVRVMGEGGFGQVIETVKRDCGVHYAMKVMQKEMMKQNLGSSWRKKIATEQQLMSVLQHPFLVNLKYAFQNAEFLILVMDIVPYGDLSEFVLTKKRLTPEQVRWAVMEVVEVMSYVHAQNILYRDLKPENVLLDSDGHVKLTDFGLSKESETADTFCGTPVYLAPEIWLRKPYGFEVDWWSLGCVLYEMVVGLPPFWGDTIKDVYKKVINTQPKYPAMSSECQALIEGMLKHEAPKRLGGRTTGSGGIREHPFFTLQNWDELFYKRVKPPFKSKANSQEDTNNFHKAFTNQRPIDSMANPSLLNDEQQAHFDGFTYVPTSAAVLGATSLENLRVADGGGECSQTPVSESKRNSRYTQPP</sequence>
<evidence type="ECO:0000256" key="13">
    <source>
        <dbReference type="ARBA" id="ARBA00022842"/>
    </source>
</evidence>
<keyword evidence="5" id="KW-0723">Serine/threonine-protein kinase</keyword>
<dbReference type="FunFam" id="1.10.510.10:FF:000210">
    <property type="entry name" value="Non-specific serine/threonine protein kinase"/>
    <property type="match status" value="1"/>
</dbReference>
<dbReference type="PROSITE" id="PS50132">
    <property type="entry name" value="RGS"/>
    <property type="match status" value="1"/>
</dbReference>
<comment type="cofactor">
    <cofactor evidence="1">
        <name>Mg(2+)</name>
        <dbReference type="ChEBI" id="CHEBI:18420"/>
    </cofactor>
</comment>